<dbReference type="Proteomes" id="UP000664534">
    <property type="component" value="Unassembled WGS sequence"/>
</dbReference>
<proteinExistence type="predicted"/>
<keyword evidence="7" id="KW-1185">Reference proteome</keyword>
<dbReference type="SUPFAM" id="SSF82199">
    <property type="entry name" value="SET domain"/>
    <property type="match status" value="1"/>
</dbReference>
<dbReference type="InterPro" id="IPR046341">
    <property type="entry name" value="SET_dom_sf"/>
</dbReference>
<dbReference type="InterPro" id="IPR002893">
    <property type="entry name" value="Znf_MYND"/>
</dbReference>
<sequence>MAELDSLIDSMIQQRSTSDVASINDEYKSEIDIRQTFSKGQGVFAKHFLSVKHAICSLSYPTMMAIDSDALQKTCYRCLLVTATKLPLPEYGRVSKELKTCSGCHIARFCDKACQVKAWHAYHKYECAVFKKRQHNLPSAILRAVMRIVLLKDRDVLPSDEWRRIISLTSHEQVSRVRSNLTDMAEGIKHLAQSKMSVETIQRLLFVMKFNATELPTPVYGSAGVMLDPLVAKINHSCEPNVSIHRPQQTMISGWTDSTQLSEDERKTFIHLVPLRDI</sequence>
<feature type="domain" description="MYND-type" evidence="5">
    <location>
        <begin position="75"/>
        <end position="127"/>
    </location>
</feature>
<dbReference type="PROSITE" id="PS50865">
    <property type="entry name" value="ZF_MYND_2"/>
    <property type="match status" value="1"/>
</dbReference>
<evidence type="ECO:0000313" key="7">
    <source>
        <dbReference type="Proteomes" id="UP000664534"/>
    </source>
</evidence>
<organism evidence="6 7">
    <name type="scientific">Imshaugia aleurites</name>
    <dbReference type="NCBI Taxonomy" id="172621"/>
    <lineage>
        <taxon>Eukaryota</taxon>
        <taxon>Fungi</taxon>
        <taxon>Dikarya</taxon>
        <taxon>Ascomycota</taxon>
        <taxon>Pezizomycotina</taxon>
        <taxon>Lecanoromycetes</taxon>
        <taxon>OSLEUM clade</taxon>
        <taxon>Lecanoromycetidae</taxon>
        <taxon>Lecanorales</taxon>
        <taxon>Lecanorineae</taxon>
        <taxon>Parmeliaceae</taxon>
        <taxon>Imshaugia</taxon>
    </lineage>
</organism>
<dbReference type="AlphaFoldDB" id="A0A8H3FAA9"/>
<keyword evidence="1" id="KW-0479">Metal-binding</keyword>
<dbReference type="OrthoDB" id="5945798at2759"/>
<dbReference type="Gene3D" id="2.170.270.10">
    <property type="entry name" value="SET domain"/>
    <property type="match status" value="1"/>
</dbReference>
<dbReference type="PANTHER" id="PTHR12197">
    <property type="entry name" value="HISTONE-LYSINE N-METHYLTRANSFERASE SMYD"/>
    <property type="match status" value="1"/>
</dbReference>
<dbReference type="PANTHER" id="PTHR12197:SF251">
    <property type="entry name" value="EG:BACR7C10.4 PROTEIN"/>
    <property type="match status" value="1"/>
</dbReference>
<evidence type="ECO:0000256" key="2">
    <source>
        <dbReference type="ARBA" id="ARBA00022771"/>
    </source>
</evidence>
<evidence type="ECO:0000256" key="3">
    <source>
        <dbReference type="ARBA" id="ARBA00022833"/>
    </source>
</evidence>
<gene>
    <name evidence="6" type="ORF">IMSHALPRED_004770</name>
</gene>
<keyword evidence="2 4" id="KW-0863">Zinc-finger</keyword>
<dbReference type="GO" id="GO:0008270">
    <property type="term" value="F:zinc ion binding"/>
    <property type="evidence" value="ECO:0007669"/>
    <property type="project" value="UniProtKB-KW"/>
</dbReference>
<dbReference type="GO" id="GO:0005634">
    <property type="term" value="C:nucleus"/>
    <property type="evidence" value="ECO:0007669"/>
    <property type="project" value="TreeGrafter"/>
</dbReference>
<dbReference type="Pfam" id="PF01753">
    <property type="entry name" value="zf-MYND"/>
    <property type="match status" value="1"/>
</dbReference>
<accession>A0A8H3FAA9</accession>
<evidence type="ECO:0000256" key="4">
    <source>
        <dbReference type="PROSITE-ProRule" id="PRU00134"/>
    </source>
</evidence>
<evidence type="ECO:0000256" key="1">
    <source>
        <dbReference type="ARBA" id="ARBA00022723"/>
    </source>
</evidence>
<keyword evidence="3" id="KW-0862">Zinc</keyword>
<protein>
    <recommendedName>
        <fullName evidence="5">MYND-type domain-containing protein</fullName>
    </recommendedName>
</protein>
<dbReference type="Gene3D" id="6.10.140.2220">
    <property type="match status" value="1"/>
</dbReference>
<reference evidence="6" key="1">
    <citation type="submission" date="2021-03" db="EMBL/GenBank/DDBJ databases">
        <authorList>
            <person name="Tagirdzhanova G."/>
        </authorList>
    </citation>
    <scope>NUCLEOTIDE SEQUENCE</scope>
</reference>
<dbReference type="InterPro" id="IPR050869">
    <property type="entry name" value="H3K4_H4K5_MeTrfase"/>
</dbReference>
<dbReference type="EMBL" id="CAJPDT010000024">
    <property type="protein sequence ID" value="CAF9919934.1"/>
    <property type="molecule type" value="Genomic_DNA"/>
</dbReference>
<evidence type="ECO:0000259" key="5">
    <source>
        <dbReference type="PROSITE" id="PS50865"/>
    </source>
</evidence>
<comment type="caution">
    <text evidence="6">The sequence shown here is derived from an EMBL/GenBank/DDBJ whole genome shotgun (WGS) entry which is preliminary data.</text>
</comment>
<evidence type="ECO:0000313" key="6">
    <source>
        <dbReference type="EMBL" id="CAF9919934.1"/>
    </source>
</evidence>
<name>A0A8H3FAA9_9LECA</name>